<dbReference type="Gene3D" id="1.10.3610.10">
    <property type="entry name" value="Nucleoprotein"/>
    <property type="match status" value="1"/>
</dbReference>
<accession>A0AAD8FBJ2</accession>
<comment type="caution">
    <text evidence="1">The sequence shown here is derived from an EMBL/GenBank/DDBJ whole genome shotgun (WGS) entry which is preliminary data.</text>
</comment>
<dbReference type="InterPro" id="IPR023331">
    <property type="entry name" value="Rhabdovirus_ncapsid_C"/>
</dbReference>
<evidence type="ECO:0000313" key="1">
    <source>
        <dbReference type="EMBL" id="KAK0058892.1"/>
    </source>
</evidence>
<dbReference type="EMBL" id="JASAOG010000046">
    <property type="protein sequence ID" value="KAK0058892.1"/>
    <property type="molecule type" value="Genomic_DNA"/>
</dbReference>
<evidence type="ECO:0000313" key="2">
    <source>
        <dbReference type="Proteomes" id="UP001233172"/>
    </source>
</evidence>
<dbReference type="Proteomes" id="UP001233172">
    <property type="component" value="Unassembled WGS sequence"/>
</dbReference>
<dbReference type="AlphaFoldDB" id="A0AAD8FBJ2"/>
<proteinExistence type="predicted"/>
<protein>
    <submittedName>
        <fullName evidence="1">Uncharacterized protein</fullName>
    </submittedName>
</protein>
<keyword evidence="2" id="KW-1185">Reference proteome</keyword>
<dbReference type="SUPFAM" id="SSF140809">
    <property type="entry name" value="Rhabdovirus nucleoprotein-like"/>
    <property type="match status" value="1"/>
</dbReference>
<dbReference type="InterPro" id="IPR035961">
    <property type="entry name" value="Rhabdovirus_nucleoprotein-like"/>
</dbReference>
<reference evidence="1" key="1">
    <citation type="journal article" date="2023" name="PLoS Negl. Trop. Dis.">
        <title>A genome sequence for Biomphalaria pfeifferi, the major vector snail for the human-infecting parasite Schistosoma mansoni.</title>
        <authorList>
            <person name="Bu L."/>
            <person name="Lu L."/>
            <person name="Laidemitt M.R."/>
            <person name="Zhang S.M."/>
            <person name="Mutuku M."/>
            <person name="Mkoji G."/>
            <person name="Steinauer M."/>
            <person name="Loker E.S."/>
        </authorList>
    </citation>
    <scope>NUCLEOTIDE SEQUENCE</scope>
    <source>
        <strain evidence="1">KasaAsao</strain>
    </source>
</reference>
<organism evidence="1 2">
    <name type="scientific">Biomphalaria pfeifferi</name>
    <name type="common">Bloodfluke planorb</name>
    <name type="synonym">Freshwater snail</name>
    <dbReference type="NCBI Taxonomy" id="112525"/>
    <lineage>
        <taxon>Eukaryota</taxon>
        <taxon>Metazoa</taxon>
        <taxon>Spiralia</taxon>
        <taxon>Lophotrochozoa</taxon>
        <taxon>Mollusca</taxon>
        <taxon>Gastropoda</taxon>
        <taxon>Heterobranchia</taxon>
        <taxon>Euthyneura</taxon>
        <taxon>Panpulmonata</taxon>
        <taxon>Hygrophila</taxon>
        <taxon>Lymnaeoidea</taxon>
        <taxon>Planorbidae</taxon>
        <taxon>Biomphalaria</taxon>
    </lineage>
</organism>
<reference evidence="1" key="2">
    <citation type="submission" date="2023-04" db="EMBL/GenBank/DDBJ databases">
        <authorList>
            <person name="Bu L."/>
            <person name="Lu L."/>
            <person name="Laidemitt M.R."/>
            <person name="Zhang S.M."/>
            <person name="Mutuku M."/>
            <person name="Mkoji G."/>
            <person name="Steinauer M."/>
            <person name="Loker E.S."/>
        </authorList>
    </citation>
    <scope>NUCLEOTIDE SEQUENCE</scope>
    <source>
        <strain evidence="1">KasaAsao</strain>
        <tissue evidence="1">Whole Snail</tissue>
    </source>
</reference>
<gene>
    <name evidence="1" type="ORF">Bpfe_011857</name>
</gene>
<sequence>MSIIDRSYFSATCSPHLYTYLNGLLIGRKDKRGLNANKLQGIGHSDVLNLAFFVSYALWDRSEYCQEILPLSKVYELRWNKDTMPGLENSQAPRGAIPDSNDSIAKRKPQDLTANGIFRWIDFNKGRLPLLAIKSLLVMLCDDPMRPNSLGE</sequence>
<name>A0AAD8FBJ2_BIOPF</name>